<dbReference type="EMBL" id="JAUSTU010000028">
    <property type="protein sequence ID" value="MDQ0157468.1"/>
    <property type="molecule type" value="Genomic_DNA"/>
</dbReference>
<proteinExistence type="predicted"/>
<evidence type="ECO:0000259" key="3">
    <source>
        <dbReference type="PROSITE" id="PS51186"/>
    </source>
</evidence>
<reference evidence="4 5" key="1">
    <citation type="submission" date="2023-07" db="EMBL/GenBank/DDBJ databases">
        <title>Genomic Encyclopedia of Type Strains, Phase IV (KMG-IV): sequencing the most valuable type-strain genomes for metagenomic binning, comparative biology and taxonomic classification.</title>
        <authorList>
            <person name="Goeker M."/>
        </authorList>
    </citation>
    <scope>NUCLEOTIDE SEQUENCE [LARGE SCALE GENOMIC DNA]</scope>
    <source>
        <strain evidence="4 5">DSM 23948</strain>
    </source>
</reference>
<dbReference type="PANTHER" id="PTHR43420:SF52">
    <property type="entry name" value="N-ACETYLTRANSFERASE YODP"/>
    <property type="match status" value="1"/>
</dbReference>
<protein>
    <submittedName>
        <fullName evidence="4">Ribosomal protein S18 acetylase RimI-like enzyme</fullName>
    </submittedName>
</protein>
<dbReference type="InterPro" id="IPR050680">
    <property type="entry name" value="YpeA/RimI_acetyltransf"/>
</dbReference>
<dbReference type="PROSITE" id="PS51186">
    <property type="entry name" value="GNAT"/>
    <property type="match status" value="1"/>
</dbReference>
<name>A0ABT9V934_9BACL</name>
<dbReference type="RefSeq" id="WP_307151931.1">
    <property type="nucleotide sequence ID" value="NZ_JAUSTU010000028.1"/>
</dbReference>
<accession>A0ABT9V934</accession>
<dbReference type="CDD" id="cd04301">
    <property type="entry name" value="NAT_SF"/>
    <property type="match status" value="1"/>
</dbReference>
<keyword evidence="2" id="KW-0012">Acyltransferase</keyword>
<dbReference type="Gene3D" id="3.40.630.30">
    <property type="match status" value="1"/>
</dbReference>
<dbReference type="PANTHER" id="PTHR43420">
    <property type="entry name" value="ACETYLTRANSFERASE"/>
    <property type="match status" value="1"/>
</dbReference>
<evidence type="ECO:0000313" key="5">
    <source>
        <dbReference type="Proteomes" id="UP001231362"/>
    </source>
</evidence>
<feature type="domain" description="N-acetyltransferase" evidence="3">
    <location>
        <begin position="63"/>
        <end position="235"/>
    </location>
</feature>
<dbReference type="InterPro" id="IPR000182">
    <property type="entry name" value="GNAT_dom"/>
</dbReference>
<dbReference type="SUPFAM" id="SSF55729">
    <property type="entry name" value="Acyl-CoA N-acyltransferases (Nat)"/>
    <property type="match status" value="1"/>
</dbReference>
<keyword evidence="1" id="KW-0808">Transferase</keyword>
<comment type="caution">
    <text evidence="4">The sequence shown here is derived from an EMBL/GenBank/DDBJ whole genome shotgun (WGS) entry which is preliminary data.</text>
</comment>
<dbReference type="Pfam" id="PF00583">
    <property type="entry name" value="Acetyltransf_1"/>
    <property type="match status" value="1"/>
</dbReference>
<keyword evidence="5" id="KW-1185">Reference proteome</keyword>
<evidence type="ECO:0000313" key="4">
    <source>
        <dbReference type="EMBL" id="MDQ0157468.1"/>
    </source>
</evidence>
<sequence length="235" mass="26842">MQKILKTNRIEQTNYIEEDSNENFYFIAGYTDNGSAYGVTWEEYISNNLSFRPAQRDDALIAAELMHLAIHDIAEQLTGEEKTEKIREILADFFRSEENRLSYQNTLVADIEGEVAGIVLTYLGEDAGRLDEPILERLREKGKQLDISLDKEADEGDFYIDTVCVHSDFRGHGIGTELLKEAERLAMKKGYERVSLNVANDNPSAQKLYKSLGYIVEKTIQINGHPYDYMVKTLK</sequence>
<dbReference type="InterPro" id="IPR016181">
    <property type="entry name" value="Acyl_CoA_acyltransferase"/>
</dbReference>
<evidence type="ECO:0000256" key="1">
    <source>
        <dbReference type="ARBA" id="ARBA00022679"/>
    </source>
</evidence>
<organism evidence="4 5">
    <name type="scientific">Anoxybacillus andreesenii</name>
    <dbReference type="NCBI Taxonomy" id="1325932"/>
    <lineage>
        <taxon>Bacteria</taxon>
        <taxon>Bacillati</taxon>
        <taxon>Bacillota</taxon>
        <taxon>Bacilli</taxon>
        <taxon>Bacillales</taxon>
        <taxon>Anoxybacillaceae</taxon>
        <taxon>Anoxybacillus</taxon>
    </lineage>
</organism>
<evidence type="ECO:0000256" key="2">
    <source>
        <dbReference type="ARBA" id="ARBA00023315"/>
    </source>
</evidence>
<gene>
    <name evidence="4" type="ORF">J2S07_003803</name>
</gene>
<dbReference type="Proteomes" id="UP001231362">
    <property type="component" value="Unassembled WGS sequence"/>
</dbReference>